<evidence type="ECO:0000259" key="6">
    <source>
        <dbReference type="PROSITE" id="PS51063"/>
    </source>
</evidence>
<dbReference type="Pfam" id="PF00027">
    <property type="entry name" value="cNMP_binding"/>
    <property type="match status" value="1"/>
</dbReference>
<dbReference type="InterPro" id="IPR000595">
    <property type="entry name" value="cNMP-bd_dom"/>
</dbReference>
<dbReference type="CDD" id="cd00038">
    <property type="entry name" value="CAP_ED"/>
    <property type="match status" value="1"/>
</dbReference>
<name>A0ABZ2NIW4_9BACI</name>
<dbReference type="PANTHER" id="PTHR24567:SF26">
    <property type="entry name" value="REGULATORY PROTEIN YEIL"/>
    <property type="match status" value="1"/>
</dbReference>
<evidence type="ECO:0000313" key="8">
    <source>
        <dbReference type="Proteomes" id="UP001377337"/>
    </source>
</evidence>
<accession>A0ABZ2NIW4</accession>
<evidence type="ECO:0000259" key="5">
    <source>
        <dbReference type="PROSITE" id="PS50042"/>
    </source>
</evidence>
<dbReference type="InterPro" id="IPR014710">
    <property type="entry name" value="RmlC-like_jellyroll"/>
</dbReference>
<proteinExistence type="predicted"/>
<dbReference type="InterPro" id="IPR036390">
    <property type="entry name" value="WH_DNA-bd_sf"/>
</dbReference>
<keyword evidence="4" id="KW-0804">Transcription</keyword>
<dbReference type="InterPro" id="IPR012318">
    <property type="entry name" value="HTH_CRP"/>
</dbReference>
<feature type="domain" description="HTH crp-type" evidence="6">
    <location>
        <begin position="149"/>
        <end position="220"/>
    </location>
</feature>
<dbReference type="InterPro" id="IPR018490">
    <property type="entry name" value="cNMP-bd_dom_sf"/>
</dbReference>
<evidence type="ECO:0000256" key="2">
    <source>
        <dbReference type="ARBA" id="ARBA00023125"/>
    </source>
</evidence>
<organism evidence="7 8">
    <name type="scientific">Metabacillus sediminis</name>
    <dbReference type="NCBI Taxonomy" id="3117746"/>
    <lineage>
        <taxon>Bacteria</taxon>
        <taxon>Bacillati</taxon>
        <taxon>Bacillota</taxon>
        <taxon>Bacilli</taxon>
        <taxon>Bacillales</taxon>
        <taxon>Bacillaceae</taxon>
        <taxon>Metabacillus</taxon>
    </lineage>
</organism>
<reference evidence="7 8" key="1">
    <citation type="submission" date="2024-02" db="EMBL/GenBank/DDBJ databases">
        <title>Seven novel Bacillus-like species.</title>
        <authorList>
            <person name="Liu G."/>
        </authorList>
    </citation>
    <scope>NUCLEOTIDE SEQUENCE [LARGE SCALE GENOMIC DNA]</scope>
    <source>
        <strain evidence="7 8">FJAT-52054</strain>
    </source>
</reference>
<gene>
    <name evidence="7" type="ORF">WCV65_01190</name>
</gene>
<evidence type="ECO:0000313" key="7">
    <source>
        <dbReference type="EMBL" id="WXB97160.1"/>
    </source>
</evidence>
<keyword evidence="1" id="KW-0805">Transcription regulation</keyword>
<evidence type="ECO:0000256" key="1">
    <source>
        <dbReference type="ARBA" id="ARBA00023015"/>
    </source>
</evidence>
<dbReference type="PROSITE" id="PS51063">
    <property type="entry name" value="HTH_CRP_2"/>
    <property type="match status" value="1"/>
</dbReference>
<dbReference type="PANTHER" id="PTHR24567">
    <property type="entry name" value="CRP FAMILY TRANSCRIPTIONAL REGULATORY PROTEIN"/>
    <property type="match status" value="1"/>
</dbReference>
<keyword evidence="8" id="KW-1185">Reference proteome</keyword>
<dbReference type="SUPFAM" id="SSF46785">
    <property type="entry name" value="Winged helix' DNA-binding domain"/>
    <property type="match status" value="1"/>
</dbReference>
<dbReference type="SMART" id="SM00100">
    <property type="entry name" value="cNMP"/>
    <property type="match status" value="1"/>
</dbReference>
<dbReference type="Proteomes" id="UP001377337">
    <property type="component" value="Chromosome"/>
</dbReference>
<evidence type="ECO:0000256" key="4">
    <source>
        <dbReference type="ARBA" id="ARBA00023163"/>
    </source>
</evidence>
<dbReference type="PROSITE" id="PS50042">
    <property type="entry name" value="CNMP_BINDING_3"/>
    <property type="match status" value="1"/>
</dbReference>
<feature type="domain" description="Cyclic nucleotide-binding" evidence="5">
    <location>
        <begin position="26"/>
        <end position="135"/>
    </location>
</feature>
<dbReference type="Pfam" id="PF13545">
    <property type="entry name" value="HTH_Crp_2"/>
    <property type="match status" value="1"/>
</dbReference>
<dbReference type="EMBL" id="CP147407">
    <property type="protein sequence ID" value="WXB97160.1"/>
    <property type="molecule type" value="Genomic_DNA"/>
</dbReference>
<dbReference type="RefSeq" id="WP_035410088.1">
    <property type="nucleotide sequence ID" value="NZ_CP147407.1"/>
</dbReference>
<keyword evidence="2" id="KW-0238">DNA-binding</keyword>
<dbReference type="InterPro" id="IPR050397">
    <property type="entry name" value="Env_Response_Regulators"/>
</dbReference>
<dbReference type="Gene3D" id="2.60.120.10">
    <property type="entry name" value="Jelly Rolls"/>
    <property type="match status" value="1"/>
</dbReference>
<evidence type="ECO:0000256" key="3">
    <source>
        <dbReference type="ARBA" id="ARBA00023159"/>
    </source>
</evidence>
<sequence length="232" mass="26394">MKKYDHPEQLTRMLAEAGLQGVFPEKLAENMSLYCFEQGENLCSKGDKLEHMYFLLSGKVKIYTISPEGKTLIVRFKTPMAVIGDIEYIKKRDVFNTVEAVTEGIMAGVSFQEISEFADSDPAFLRFLLEEVTHKFYTESHSSSLNMLYPVEVRLASYLLSISSDGEGSMFYKEMKTSSLQEIADLIGTSYRHLNRVIQKLAAEEMIERRNGNLRIKDAAKLRELASGNIYE</sequence>
<protein>
    <submittedName>
        <fullName evidence="7">Crp/Fnr family transcriptional regulator</fullName>
    </submittedName>
</protein>
<dbReference type="SUPFAM" id="SSF51206">
    <property type="entry name" value="cAMP-binding domain-like"/>
    <property type="match status" value="1"/>
</dbReference>
<keyword evidence="3" id="KW-0010">Activator</keyword>